<reference evidence="3 4" key="1">
    <citation type="journal article" date="2018" name="Front. Plant Sci.">
        <title>Red Clover (Trifolium pratense) and Zigzag Clover (T. medium) - A Picture of Genomic Similarities and Differences.</title>
        <authorList>
            <person name="Dluhosova J."/>
            <person name="Istvanek J."/>
            <person name="Nedelnik J."/>
            <person name="Repkova J."/>
        </authorList>
    </citation>
    <scope>NUCLEOTIDE SEQUENCE [LARGE SCALE GENOMIC DNA]</scope>
    <source>
        <strain evidence="4">cv. 10/8</strain>
        <tissue evidence="3">Leaf</tissue>
    </source>
</reference>
<evidence type="ECO:0000313" key="3">
    <source>
        <dbReference type="EMBL" id="MCH96709.1"/>
    </source>
</evidence>
<organism evidence="3 4">
    <name type="scientific">Trifolium medium</name>
    <dbReference type="NCBI Taxonomy" id="97028"/>
    <lineage>
        <taxon>Eukaryota</taxon>
        <taxon>Viridiplantae</taxon>
        <taxon>Streptophyta</taxon>
        <taxon>Embryophyta</taxon>
        <taxon>Tracheophyta</taxon>
        <taxon>Spermatophyta</taxon>
        <taxon>Magnoliopsida</taxon>
        <taxon>eudicotyledons</taxon>
        <taxon>Gunneridae</taxon>
        <taxon>Pentapetalae</taxon>
        <taxon>rosids</taxon>
        <taxon>fabids</taxon>
        <taxon>Fabales</taxon>
        <taxon>Fabaceae</taxon>
        <taxon>Papilionoideae</taxon>
        <taxon>50 kb inversion clade</taxon>
        <taxon>NPAAA clade</taxon>
        <taxon>Hologalegina</taxon>
        <taxon>IRL clade</taxon>
        <taxon>Trifolieae</taxon>
        <taxon>Trifolium</taxon>
    </lineage>
</organism>
<dbReference type="AlphaFoldDB" id="A0A392NBX3"/>
<sequence length="187" mass="20686">MTITKHVLSKSEYKENNVVISPLSLQIVLSMVAAGPEGPTQRQLLAFFQSKSISHLNSLSSQLVSYVLIDASGIGGPRLTFANAVWVEKSLSLYPSFKQIVASDYMATIASLDFINKADETTETVNLWTEKETNGLIRDILPPGSIDSLTRLIFANALYFKGAWYQPFDASKTKDYEFHLLNGSSDK</sequence>
<dbReference type="Gene3D" id="3.30.497.10">
    <property type="entry name" value="Antithrombin, subunit I, domain 2"/>
    <property type="match status" value="1"/>
</dbReference>
<dbReference type="InterPro" id="IPR036186">
    <property type="entry name" value="Serpin_sf"/>
</dbReference>
<evidence type="ECO:0000259" key="2">
    <source>
        <dbReference type="Pfam" id="PF00079"/>
    </source>
</evidence>
<evidence type="ECO:0000256" key="1">
    <source>
        <dbReference type="ARBA" id="ARBA00009500"/>
    </source>
</evidence>
<name>A0A392NBX3_9FABA</name>
<dbReference type="GO" id="GO:0004867">
    <property type="term" value="F:serine-type endopeptidase inhibitor activity"/>
    <property type="evidence" value="ECO:0007669"/>
    <property type="project" value="InterPro"/>
</dbReference>
<protein>
    <submittedName>
        <fullName evidence="3">Serpin-ZX</fullName>
    </submittedName>
</protein>
<dbReference type="InterPro" id="IPR000215">
    <property type="entry name" value="Serpin_fam"/>
</dbReference>
<gene>
    <name evidence="3" type="ORF">A2U01_0017698</name>
</gene>
<comment type="caution">
    <text evidence="3">The sequence shown here is derived from an EMBL/GenBank/DDBJ whole genome shotgun (WGS) entry which is preliminary data.</text>
</comment>
<evidence type="ECO:0000313" key="4">
    <source>
        <dbReference type="Proteomes" id="UP000265520"/>
    </source>
</evidence>
<dbReference type="PANTHER" id="PTHR11461:SF211">
    <property type="entry name" value="GH10112P-RELATED"/>
    <property type="match status" value="1"/>
</dbReference>
<feature type="non-terminal residue" evidence="3">
    <location>
        <position position="187"/>
    </location>
</feature>
<dbReference type="SUPFAM" id="SSF56574">
    <property type="entry name" value="Serpins"/>
    <property type="match status" value="1"/>
</dbReference>
<comment type="similarity">
    <text evidence="1">Belongs to the serpin family.</text>
</comment>
<dbReference type="Pfam" id="PF00079">
    <property type="entry name" value="Serpin"/>
    <property type="match status" value="1"/>
</dbReference>
<proteinExistence type="inferred from homology"/>
<accession>A0A392NBX3</accession>
<dbReference type="Proteomes" id="UP000265520">
    <property type="component" value="Unassembled WGS sequence"/>
</dbReference>
<dbReference type="PANTHER" id="PTHR11461">
    <property type="entry name" value="SERINE PROTEASE INHIBITOR, SERPIN"/>
    <property type="match status" value="1"/>
</dbReference>
<dbReference type="InterPro" id="IPR042178">
    <property type="entry name" value="Serpin_sf_1"/>
</dbReference>
<dbReference type="GO" id="GO:0005615">
    <property type="term" value="C:extracellular space"/>
    <property type="evidence" value="ECO:0007669"/>
    <property type="project" value="InterPro"/>
</dbReference>
<dbReference type="EMBL" id="LXQA010033021">
    <property type="protein sequence ID" value="MCH96709.1"/>
    <property type="molecule type" value="Genomic_DNA"/>
</dbReference>
<keyword evidence="4" id="KW-1185">Reference proteome</keyword>
<dbReference type="InterPro" id="IPR023796">
    <property type="entry name" value="Serpin_dom"/>
</dbReference>
<feature type="domain" description="Serpin" evidence="2">
    <location>
        <begin position="10"/>
        <end position="185"/>
    </location>
</feature>